<evidence type="ECO:0000313" key="2">
    <source>
        <dbReference type="Proteomes" id="UP000009183"/>
    </source>
</evidence>
<dbReference type="Proteomes" id="UP000009183">
    <property type="component" value="Chromosome 18"/>
</dbReference>
<dbReference type="AlphaFoldDB" id="F6GYD5"/>
<reference evidence="2" key="1">
    <citation type="journal article" date="2007" name="Nature">
        <title>The grapevine genome sequence suggests ancestral hexaploidization in major angiosperm phyla.</title>
        <authorList>
            <consortium name="The French-Italian Public Consortium for Grapevine Genome Characterization."/>
            <person name="Jaillon O."/>
            <person name="Aury J.-M."/>
            <person name="Noel B."/>
            <person name="Policriti A."/>
            <person name="Clepet C."/>
            <person name="Casagrande A."/>
            <person name="Choisne N."/>
            <person name="Aubourg S."/>
            <person name="Vitulo N."/>
            <person name="Jubin C."/>
            <person name="Vezzi A."/>
            <person name="Legeai F."/>
            <person name="Hugueney P."/>
            <person name="Dasilva C."/>
            <person name="Horner D."/>
            <person name="Mica E."/>
            <person name="Jublot D."/>
            <person name="Poulain J."/>
            <person name="Bruyere C."/>
            <person name="Billault A."/>
            <person name="Segurens B."/>
            <person name="Gouyvenoux M."/>
            <person name="Ugarte E."/>
            <person name="Cattonaro F."/>
            <person name="Anthouard V."/>
            <person name="Vico V."/>
            <person name="Del Fabbro C."/>
            <person name="Alaux M."/>
            <person name="Di Gaspero G."/>
            <person name="Dumas V."/>
            <person name="Felice N."/>
            <person name="Paillard S."/>
            <person name="Juman I."/>
            <person name="Moroldo M."/>
            <person name="Scalabrin S."/>
            <person name="Canaguier A."/>
            <person name="Le Clainche I."/>
            <person name="Malacrida G."/>
            <person name="Durand E."/>
            <person name="Pesole G."/>
            <person name="Laucou V."/>
            <person name="Chatelet P."/>
            <person name="Merdinoglu D."/>
            <person name="Delledonne M."/>
            <person name="Pezzotti M."/>
            <person name="Lecharny A."/>
            <person name="Scarpelli C."/>
            <person name="Artiguenave F."/>
            <person name="Pe M.E."/>
            <person name="Valle G."/>
            <person name="Morgante M."/>
            <person name="Caboche M."/>
            <person name="Adam-Blondon A.-F."/>
            <person name="Weissenbach J."/>
            <person name="Quetier F."/>
            <person name="Wincker P."/>
        </authorList>
    </citation>
    <scope>NUCLEOTIDE SEQUENCE [LARGE SCALE GENOMIC DNA]</scope>
    <source>
        <strain evidence="2">cv. Pinot noir / PN40024</strain>
    </source>
</reference>
<dbReference type="InParanoid" id="F6GYD5"/>
<gene>
    <name evidence="1" type="ordered locus">VIT_18s0075g01080</name>
</gene>
<name>F6GYD5_VITVI</name>
<dbReference type="PaxDb" id="29760-VIT_18s0075g01080.t01"/>
<accession>F6GYD5</accession>
<sequence length="58" mass="6684">MPRLRNLSILSTEGDVFELAIPAVFLFDHVSSVQFSTLELHCNHIPCSFMKRLHRNSQ</sequence>
<dbReference type="HOGENOM" id="CLU_2985257_0_0_1"/>
<protein>
    <submittedName>
        <fullName evidence="1">Uncharacterized protein</fullName>
    </submittedName>
</protein>
<organism evidence="1 2">
    <name type="scientific">Vitis vinifera</name>
    <name type="common">Grape</name>
    <dbReference type="NCBI Taxonomy" id="29760"/>
    <lineage>
        <taxon>Eukaryota</taxon>
        <taxon>Viridiplantae</taxon>
        <taxon>Streptophyta</taxon>
        <taxon>Embryophyta</taxon>
        <taxon>Tracheophyta</taxon>
        <taxon>Spermatophyta</taxon>
        <taxon>Magnoliopsida</taxon>
        <taxon>eudicotyledons</taxon>
        <taxon>Gunneridae</taxon>
        <taxon>Pentapetalae</taxon>
        <taxon>rosids</taxon>
        <taxon>Vitales</taxon>
        <taxon>Vitaceae</taxon>
        <taxon>Viteae</taxon>
        <taxon>Vitis</taxon>
    </lineage>
</organism>
<keyword evidence="2" id="KW-1185">Reference proteome</keyword>
<dbReference type="EMBL" id="FN594970">
    <property type="protein sequence ID" value="CCB44971.1"/>
    <property type="molecule type" value="Genomic_DNA"/>
</dbReference>
<evidence type="ECO:0000313" key="1">
    <source>
        <dbReference type="EMBL" id="CCB44971.1"/>
    </source>
</evidence>
<feature type="non-terminal residue" evidence="1">
    <location>
        <position position="58"/>
    </location>
</feature>
<proteinExistence type="predicted"/>